<name>A0AAV5EEI8_ELECO</name>
<feature type="compositionally biased region" description="Low complexity" evidence="1">
    <location>
        <begin position="31"/>
        <end position="46"/>
    </location>
</feature>
<accession>A0AAV5EEI8</accession>
<feature type="compositionally biased region" description="Polar residues" evidence="1">
    <location>
        <begin position="134"/>
        <end position="146"/>
    </location>
</feature>
<reference evidence="2" key="1">
    <citation type="journal article" date="2018" name="DNA Res.">
        <title>Multiple hybrid de novo genome assembly of finger millet, an orphan allotetraploid crop.</title>
        <authorList>
            <person name="Hatakeyama M."/>
            <person name="Aluri S."/>
            <person name="Balachadran M.T."/>
            <person name="Sivarajan S.R."/>
            <person name="Patrignani A."/>
            <person name="Gruter S."/>
            <person name="Poveda L."/>
            <person name="Shimizu-Inatsugi R."/>
            <person name="Baeten J."/>
            <person name="Francoijs K.J."/>
            <person name="Nataraja K.N."/>
            <person name="Reddy Y.A.N."/>
            <person name="Phadnis S."/>
            <person name="Ravikumar R.L."/>
            <person name="Schlapbach R."/>
            <person name="Sreeman S.M."/>
            <person name="Shimizu K.K."/>
        </authorList>
    </citation>
    <scope>NUCLEOTIDE SEQUENCE</scope>
</reference>
<evidence type="ECO:0000313" key="2">
    <source>
        <dbReference type="EMBL" id="GJN21065.1"/>
    </source>
</evidence>
<keyword evidence="3" id="KW-1185">Reference proteome</keyword>
<evidence type="ECO:0000256" key="1">
    <source>
        <dbReference type="SAM" id="MobiDB-lite"/>
    </source>
</evidence>
<dbReference type="EMBL" id="BQKI01000075">
    <property type="protein sequence ID" value="GJN21065.1"/>
    <property type="molecule type" value="Genomic_DNA"/>
</dbReference>
<feature type="compositionally biased region" description="Basic residues" evidence="1">
    <location>
        <begin position="118"/>
        <end position="127"/>
    </location>
</feature>
<reference evidence="2" key="2">
    <citation type="submission" date="2021-12" db="EMBL/GenBank/DDBJ databases">
        <title>Resequencing data analysis of finger millet.</title>
        <authorList>
            <person name="Hatakeyama M."/>
            <person name="Aluri S."/>
            <person name="Balachadran M.T."/>
            <person name="Sivarajan S.R."/>
            <person name="Poveda L."/>
            <person name="Shimizu-Inatsugi R."/>
            <person name="Schlapbach R."/>
            <person name="Sreeman S.M."/>
            <person name="Shimizu K.K."/>
        </authorList>
    </citation>
    <scope>NUCLEOTIDE SEQUENCE</scope>
</reference>
<organism evidence="2 3">
    <name type="scientific">Eleusine coracana subsp. coracana</name>
    <dbReference type="NCBI Taxonomy" id="191504"/>
    <lineage>
        <taxon>Eukaryota</taxon>
        <taxon>Viridiplantae</taxon>
        <taxon>Streptophyta</taxon>
        <taxon>Embryophyta</taxon>
        <taxon>Tracheophyta</taxon>
        <taxon>Spermatophyta</taxon>
        <taxon>Magnoliopsida</taxon>
        <taxon>Liliopsida</taxon>
        <taxon>Poales</taxon>
        <taxon>Poaceae</taxon>
        <taxon>PACMAD clade</taxon>
        <taxon>Chloridoideae</taxon>
        <taxon>Cynodonteae</taxon>
        <taxon>Eleusininae</taxon>
        <taxon>Eleusine</taxon>
    </lineage>
</organism>
<protein>
    <submittedName>
        <fullName evidence="2">Uncharacterized protein</fullName>
    </submittedName>
</protein>
<proteinExistence type="predicted"/>
<comment type="caution">
    <text evidence="2">The sequence shown here is derived from an EMBL/GenBank/DDBJ whole genome shotgun (WGS) entry which is preliminary data.</text>
</comment>
<evidence type="ECO:0000313" key="3">
    <source>
        <dbReference type="Proteomes" id="UP001054889"/>
    </source>
</evidence>
<feature type="region of interest" description="Disordered" evidence="1">
    <location>
        <begin position="69"/>
        <end position="146"/>
    </location>
</feature>
<dbReference type="AlphaFoldDB" id="A0AAV5EEI8"/>
<sequence length="146" mass="15688">MQRQPRVRGRLTGLISFMPSKRTPAEVPNRSQAAQAQPSSSSTAEQCRGLRHRAISDAAAAAAKQCRRRAIGPGAAPSPQPPTNRAAGRIHIIPAENSNPRPRCRILRATNAVDKLVSKQRSRRRGAKPGGTLPSPTTNRARSSAF</sequence>
<dbReference type="Proteomes" id="UP001054889">
    <property type="component" value="Unassembled WGS sequence"/>
</dbReference>
<feature type="region of interest" description="Disordered" evidence="1">
    <location>
        <begin position="1"/>
        <end position="50"/>
    </location>
</feature>
<gene>
    <name evidence="2" type="primary">gb08512</name>
    <name evidence="2" type="ORF">PR202_gb08512</name>
</gene>